<proteinExistence type="predicted"/>
<feature type="transmembrane region" description="Helical" evidence="2">
    <location>
        <begin position="201"/>
        <end position="221"/>
    </location>
</feature>
<evidence type="ECO:0000256" key="1">
    <source>
        <dbReference type="SAM" id="MobiDB-lite"/>
    </source>
</evidence>
<keyword evidence="5" id="KW-1185">Reference proteome</keyword>
<evidence type="ECO:0000256" key="2">
    <source>
        <dbReference type="SAM" id="Phobius"/>
    </source>
</evidence>
<dbReference type="STRING" id="240176.A8NU64"/>
<dbReference type="VEuPathDB" id="FungiDB:CC1G_12567"/>
<dbReference type="OMA" id="FAHFCFG"/>
<protein>
    <recommendedName>
        <fullName evidence="3">DUF6534 domain-containing protein</fullName>
    </recommendedName>
</protein>
<feature type="region of interest" description="Disordered" evidence="1">
    <location>
        <begin position="300"/>
        <end position="335"/>
    </location>
</feature>
<dbReference type="Pfam" id="PF20152">
    <property type="entry name" value="DUF6534"/>
    <property type="match status" value="1"/>
</dbReference>
<feature type="transmembrane region" description="Helical" evidence="2">
    <location>
        <begin position="45"/>
        <end position="69"/>
    </location>
</feature>
<evidence type="ECO:0000313" key="4">
    <source>
        <dbReference type="EMBL" id="EAU85428.2"/>
    </source>
</evidence>
<feature type="domain" description="DUF6534" evidence="3">
    <location>
        <begin position="166"/>
        <end position="251"/>
    </location>
</feature>
<keyword evidence="2" id="KW-0472">Membrane</keyword>
<feature type="transmembrane region" description="Helical" evidence="2">
    <location>
        <begin position="12"/>
        <end position="33"/>
    </location>
</feature>
<keyword evidence="2" id="KW-1133">Transmembrane helix</keyword>
<evidence type="ECO:0000259" key="3">
    <source>
        <dbReference type="Pfam" id="PF20152"/>
    </source>
</evidence>
<dbReference type="InParanoid" id="A8NU64"/>
<evidence type="ECO:0000313" key="5">
    <source>
        <dbReference type="Proteomes" id="UP000001861"/>
    </source>
</evidence>
<feature type="transmembrane region" description="Helical" evidence="2">
    <location>
        <begin position="117"/>
        <end position="143"/>
    </location>
</feature>
<feature type="transmembrane region" description="Helical" evidence="2">
    <location>
        <begin position="81"/>
        <end position="105"/>
    </location>
</feature>
<dbReference type="HOGENOM" id="CLU_046025_5_0_1"/>
<accession>A8NU64</accession>
<comment type="caution">
    <text evidence="4">The sequence shown here is derived from an EMBL/GenBank/DDBJ whole genome shotgun (WGS) entry which is preliminary data.</text>
</comment>
<dbReference type="PANTHER" id="PTHR40465:SF1">
    <property type="entry name" value="DUF6534 DOMAIN-CONTAINING PROTEIN"/>
    <property type="match status" value="1"/>
</dbReference>
<dbReference type="GeneID" id="6012927"/>
<gene>
    <name evidence="4" type="ORF">CC1G_12567</name>
</gene>
<dbReference type="eggNOG" id="ENOG502SHPB">
    <property type="taxonomic scope" value="Eukaryota"/>
</dbReference>
<dbReference type="InterPro" id="IPR045339">
    <property type="entry name" value="DUF6534"/>
</dbReference>
<keyword evidence="2" id="KW-0812">Transmembrane</keyword>
<reference evidence="4 5" key="1">
    <citation type="journal article" date="2010" name="Proc. Natl. Acad. Sci. U.S.A.">
        <title>Insights into evolution of multicellular fungi from the assembled chromosomes of the mushroom Coprinopsis cinerea (Coprinus cinereus).</title>
        <authorList>
            <person name="Stajich J.E."/>
            <person name="Wilke S.K."/>
            <person name="Ahren D."/>
            <person name="Au C.H."/>
            <person name="Birren B.W."/>
            <person name="Borodovsky M."/>
            <person name="Burns C."/>
            <person name="Canback B."/>
            <person name="Casselton L.A."/>
            <person name="Cheng C.K."/>
            <person name="Deng J."/>
            <person name="Dietrich F.S."/>
            <person name="Fargo D.C."/>
            <person name="Farman M.L."/>
            <person name="Gathman A.C."/>
            <person name="Goldberg J."/>
            <person name="Guigo R."/>
            <person name="Hoegger P.J."/>
            <person name="Hooker J.B."/>
            <person name="Huggins A."/>
            <person name="James T.Y."/>
            <person name="Kamada T."/>
            <person name="Kilaru S."/>
            <person name="Kodira C."/>
            <person name="Kues U."/>
            <person name="Kupfer D."/>
            <person name="Kwan H.S."/>
            <person name="Lomsadze A."/>
            <person name="Li W."/>
            <person name="Lilly W.W."/>
            <person name="Ma L.J."/>
            <person name="Mackey A.J."/>
            <person name="Manning G."/>
            <person name="Martin F."/>
            <person name="Muraguchi H."/>
            <person name="Natvig D.O."/>
            <person name="Palmerini H."/>
            <person name="Ramesh M.A."/>
            <person name="Rehmeyer C.J."/>
            <person name="Roe B.A."/>
            <person name="Shenoy N."/>
            <person name="Stanke M."/>
            <person name="Ter-Hovhannisyan V."/>
            <person name="Tunlid A."/>
            <person name="Velagapudi R."/>
            <person name="Vision T.J."/>
            <person name="Zeng Q."/>
            <person name="Zolan M.E."/>
            <person name="Pukkila P.J."/>
        </authorList>
    </citation>
    <scope>NUCLEOTIDE SEQUENCE [LARGE SCALE GENOMIC DNA]</scope>
    <source>
        <strain evidence="5">Okayama-7 / 130 / ATCC MYA-4618 / FGSC 9003</strain>
    </source>
</reference>
<dbReference type="OrthoDB" id="3012488at2759"/>
<dbReference type="EMBL" id="AACS02000004">
    <property type="protein sequence ID" value="EAU85428.2"/>
    <property type="molecule type" value="Genomic_DNA"/>
</dbReference>
<dbReference type="KEGG" id="cci:CC1G_12567"/>
<feature type="transmembrane region" description="Helical" evidence="2">
    <location>
        <begin position="227"/>
        <end position="247"/>
    </location>
</feature>
<feature type="transmembrane region" description="Helical" evidence="2">
    <location>
        <begin position="155"/>
        <end position="180"/>
    </location>
</feature>
<dbReference type="RefSeq" id="XP_001836386.2">
    <property type="nucleotide sequence ID" value="XM_001836334.2"/>
</dbReference>
<dbReference type="PANTHER" id="PTHR40465">
    <property type="entry name" value="CHROMOSOME 1, WHOLE GENOME SHOTGUN SEQUENCE"/>
    <property type="match status" value="1"/>
</dbReference>
<dbReference type="Proteomes" id="UP000001861">
    <property type="component" value="Unassembled WGS sequence"/>
</dbReference>
<organism evidence="4 5">
    <name type="scientific">Coprinopsis cinerea (strain Okayama-7 / 130 / ATCC MYA-4618 / FGSC 9003)</name>
    <name type="common">Inky cap fungus</name>
    <name type="synonym">Hormographiella aspergillata</name>
    <dbReference type="NCBI Taxonomy" id="240176"/>
    <lineage>
        <taxon>Eukaryota</taxon>
        <taxon>Fungi</taxon>
        <taxon>Dikarya</taxon>
        <taxon>Basidiomycota</taxon>
        <taxon>Agaricomycotina</taxon>
        <taxon>Agaricomycetes</taxon>
        <taxon>Agaricomycetidae</taxon>
        <taxon>Agaricales</taxon>
        <taxon>Agaricineae</taxon>
        <taxon>Psathyrellaceae</taxon>
        <taxon>Coprinopsis</taxon>
    </lineage>
</organism>
<sequence length="335" mass="37665">MALSDDTFGAMLVGVWIAIAMYGMTTLQTYYYYYHYPKDRMSIKILVGSIWALDTLHVIFMCHAMYYYLIKNFGNTLPLAAGNWSLISSITINVVIAFVVQAFFTQRIYALCRRRKWLITGVIGFTVLGHFVFGIETVVFIYIKKEFSRLREMQYYAAVPFAIFVVLSDVLISAALCTFLDNSRTGYEDTNSMINRLMVFSINRCVLICVVAIVELVVFIAKPHSLYVFAVDFIVGKLYANSLLASLNSRMALRQGRNEIDSTDISTSFNLATMPHSTIRTETTADVRAEQLVRLNSTDGGELLDEKGKSKATSSSSDHLSSITSRRPGHPTVEV</sequence>
<dbReference type="AlphaFoldDB" id="A8NU64"/>
<name>A8NU64_COPC7</name>
<feature type="compositionally biased region" description="Low complexity" evidence="1">
    <location>
        <begin position="311"/>
        <end position="325"/>
    </location>
</feature>